<evidence type="ECO:0000313" key="1">
    <source>
        <dbReference type="EMBL" id="EDM81049.1"/>
    </source>
</evidence>
<proteinExistence type="predicted"/>
<comment type="caution">
    <text evidence="1">The sequence shown here is derived from an EMBL/GenBank/DDBJ whole genome shotgun (WGS) entry which is preliminary data.</text>
</comment>
<accession>A6FZG5</accession>
<reference evidence="1 2" key="1">
    <citation type="submission" date="2007-06" db="EMBL/GenBank/DDBJ databases">
        <authorList>
            <person name="Shimkets L."/>
            <person name="Ferriera S."/>
            <person name="Johnson J."/>
            <person name="Kravitz S."/>
            <person name="Beeson K."/>
            <person name="Sutton G."/>
            <person name="Rogers Y.-H."/>
            <person name="Friedman R."/>
            <person name="Frazier M."/>
            <person name="Venter J.C."/>
        </authorList>
    </citation>
    <scope>NUCLEOTIDE SEQUENCE [LARGE SCALE GENOMIC DNA]</scope>
    <source>
        <strain evidence="1 2">SIR-1</strain>
    </source>
</reference>
<gene>
    <name evidence="1" type="ORF">PPSIR1_25756</name>
</gene>
<evidence type="ECO:0000313" key="2">
    <source>
        <dbReference type="Proteomes" id="UP000005801"/>
    </source>
</evidence>
<dbReference type="OrthoDB" id="1189286at2"/>
<sequence length="85" mass="9243">MQEIQSYKVTWRPTENVGMIHLCLADAGAASVPIDSAMEMMMLVDLLRNESPVYYDARHEVVLTGFEPVGEGSNDADAQKVAAAS</sequence>
<dbReference type="AlphaFoldDB" id="A6FZG5"/>
<protein>
    <submittedName>
        <fullName evidence="1">Uncharacterized protein</fullName>
    </submittedName>
</protein>
<dbReference type="Proteomes" id="UP000005801">
    <property type="component" value="Unassembled WGS sequence"/>
</dbReference>
<organism evidence="1 2">
    <name type="scientific">Plesiocystis pacifica SIR-1</name>
    <dbReference type="NCBI Taxonomy" id="391625"/>
    <lineage>
        <taxon>Bacteria</taxon>
        <taxon>Pseudomonadati</taxon>
        <taxon>Myxococcota</taxon>
        <taxon>Polyangia</taxon>
        <taxon>Nannocystales</taxon>
        <taxon>Nannocystaceae</taxon>
        <taxon>Plesiocystis</taxon>
    </lineage>
</organism>
<dbReference type="RefSeq" id="WP_006969864.1">
    <property type="nucleotide sequence ID" value="NZ_ABCS01000006.1"/>
</dbReference>
<dbReference type="EMBL" id="ABCS01000006">
    <property type="protein sequence ID" value="EDM81049.1"/>
    <property type="molecule type" value="Genomic_DNA"/>
</dbReference>
<keyword evidence="2" id="KW-1185">Reference proteome</keyword>
<name>A6FZG5_9BACT</name>